<dbReference type="KEGG" id="ash:AL1_18310"/>
<evidence type="ECO:0000259" key="1">
    <source>
        <dbReference type="Pfam" id="PF00534"/>
    </source>
</evidence>
<keyword evidence="2" id="KW-0808">Transferase</keyword>
<dbReference type="AlphaFoldDB" id="D4IMN7"/>
<dbReference type="CDD" id="cd03808">
    <property type="entry name" value="GT4_CapM-like"/>
    <property type="match status" value="1"/>
</dbReference>
<reference evidence="2 3" key="2">
    <citation type="submission" date="2010-03" db="EMBL/GenBank/DDBJ databases">
        <authorList>
            <person name="Pajon A."/>
        </authorList>
    </citation>
    <scope>NUCLEOTIDE SEQUENCE [LARGE SCALE GENOMIC DNA]</scope>
    <source>
        <strain evidence="2 3">WAL 8301</strain>
    </source>
</reference>
<dbReference type="PANTHER" id="PTHR12526">
    <property type="entry name" value="GLYCOSYLTRANSFERASE"/>
    <property type="match status" value="1"/>
</dbReference>
<dbReference type="CAZy" id="GT4">
    <property type="family name" value="Glycosyltransferase Family 4"/>
</dbReference>
<proteinExistence type="predicted"/>
<keyword evidence="3" id="KW-1185">Reference proteome</keyword>
<dbReference type="PANTHER" id="PTHR12526:SF638">
    <property type="entry name" value="SPORE COAT PROTEIN SA"/>
    <property type="match status" value="1"/>
</dbReference>
<evidence type="ECO:0000313" key="3">
    <source>
        <dbReference type="Proteomes" id="UP000008794"/>
    </source>
</evidence>
<dbReference type="HOGENOM" id="CLU_009583_8_1_10"/>
<evidence type="ECO:0000313" key="2">
    <source>
        <dbReference type="EMBL" id="CBK64199.1"/>
    </source>
</evidence>
<sequence length="351" mass="38890">MMRAFIKTGASIVAVGQESENIWGDKFAAEGIAYRQIPVSRNGLNILADIKTFGALTQLIREIKPDKIFTYQAKTIVYGSLAARIVDKHIEVYPMMAGLGSILRSKGLKNEIIKCVLNIQYSLAFRNSCKVIFQNSDDKDEIVRLGLVSEEKTALVHGSGVNVSKFIESPLPSERKAILYIGRLIADKGVREYLSVAKKLKINRPETRCILVGPFDTNPSAITVEELQPYIDNGIIEYFGEQKDVRPYIKQCSVYVLPSYHEGTPKSVLEAMAMGRPIVTSDAPGCRETVVNGKNGFLVPVKDVDALENAIVQILDNENLAASFGKESRKMAENIFDVNKVNADIMKIMKI</sequence>
<organism evidence="2 3">
    <name type="scientific">Alistipes shahii WAL 8301</name>
    <dbReference type="NCBI Taxonomy" id="717959"/>
    <lineage>
        <taxon>Bacteria</taxon>
        <taxon>Pseudomonadati</taxon>
        <taxon>Bacteroidota</taxon>
        <taxon>Bacteroidia</taxon>
        <taxon>Bacteroidales</taxon>
        <taxon>Rikenellaceae</taxon>
        <taxon>Alistipes</taxon>
    </lineage>
</organism>
<dbReference type="SUPFAM" id="SSF53756">
    <property type="entry name" value="UDP-Glycosyltransferase/glycogen phosphorylase"/>
    <property type="match status" value="1"/>
</dbReference>
<dbReference type="GO" id="GO:0016757">
    <property type="term" value="F:glycosyltransferase activity"/>
    <property type="evidence" value="ECO:0007669"/>
    <property type="project" value="InterPro"/>
</dbReference>
<dbReference type="Gene3D" id="3.40.50.2000">
    <property type="entry name" value="Glycogen Phosphorylase B"/>
    <property type="match status" value="2"/>
</dbReference>
<dbReference type="STRING" id="717959.AL1_18310"/>
<dbReference type="PATRIC" id="fig|717959.3.peg.286"/>
<gene>
    <name evidence="2" type="ORF">AL1_18310</name>
</gene>
<dbReference type="Proteomes" id="UP000008794">
    <property type="component" value="Chromosome"/>
</dbReference>
<feature type="domain" description="Glycosyl transferase family 1" evidence="1">
    <location>
        <begin position="168"/>
        <end position="331"/>
    </location>
</feature>
<dbReference type="Pfam" id="PF00534">
    <property type="entry name" value="Glycos_transf_1"/>
    <property type="match status" value="1"/>
</dbReference>
<protein>
    <submittedName>
        <fullName evidence="2">Glycosyltransferase</fullName>
    </submittedName>
</protein>
<accession>D4IMN7</accession>
<dbReference type="EMBL" id="FP929032">
    <property type="protein sequence ID" value="CBK64199.1"/>
    <property type="molecule type" value="Genomic_DNA"/>
</dbReference>
<reference evidence="2 3" key="1">
    <citation type="submission" date="2010-03" db="EMBL/GenBank/DDBJ databases">
        <title>The genome sequence of Alistipes shahii WAL 8301.</title>
        <authorList>
            <consortium name="metaHIT consortium -- http://www.metahit.eu/"/>
            <person name="Pajon A."/>
            <person name="Turner K."/>
            <person name="Parkhill J."/>
        </authorList>
    </citation>
    <scope>NUCLEOTIDE SEQUENCE [LARGE SCALE GENOMIC DNA]</scope>
    <source>
        <strain evidence="2 3">WAL 8301</strain>
    </source>
</reference>
<name>D4IMN7_9BACT</name>
<dbReference type="InterPro" id="IPR001296">
    <property type="entry name" value="Glyco_trans_1"/>
</dbReference>